<dbReference type="AlphaFoldDB" id="A0A317NFU8"/>
<name>A0A317NFU8_9NOCA</name>
<dbReference type="Proteomes" id="UP000246410">
    <property type="component" value="Unassembled WGS sequence"/>
</dbReference>
<sequence>MSDLLAVALDSMRIAAAKWSEGATNLKAGVATTWKLEIASTEAGTFAEALAKYQPAPAYFRDRLSEGVVVFQDIATVLTEARTTYEAEDLTNKGKLVRLEGEM</sequence>
<dbReference type="RefSeq" id="WP_146229381.1">
    <property type="nucleotide sequence ID" value="NZ_QGTL01000007.1"/>
</dbReference>
<evidence type="ECO:0000313" key="2">
    <source>
        <dbReference type="Proteomes" id="UP000246410"/>
    </source>
</evidence>
<organism evidence="1 2">
    <name type="scientific">Nocardia neocaledoniensis</name>
    <dbReference type="NCBI Taxonomy" id="236511"/>
    <lineage>
        <taxon>Bacteria</taxon>
        <taxon>Bacillati</taxon>
        <taxon>Actinomycetota</taxon>
        <taxon>Actinomycetes</taxon>
        <taxon>Mycobacteriales</taxon>
        <taxon>Nocardiaceae</taxon>
        <taxon>Nocardia</taxon>
    </lineage>
</organism>
<keyword evidence="2" id="KW-1185">Reference proteome</keyword>
<protein>
    <recommendedName>
        <fullName evidence="3">Excreted virulence factor EspC (Type VII ESX diderm)</fullName>
    </recommendedName>
</protein>
<proteinExistence type="predicted"/>
<evidence type="ECO:0008006" key="3">
    <source>
        <dbReference type="Google" id="ProtNLM"/>
    </source>
</evidence>
<reference evidence="1 2" key="1">
    <citation type="submission" date="2018-05" db="EMBL/GenBank/DDBJ databases">
        <title>Genomic Encyclopedia of Type Strains, Phase IV (KMG-IV): sequencing the most valuable type-strain genomes for metagenomic binning, comparative biology and taxonomic classification.</title>
        <authorList>
            <person name="Goeker M."/>
        </authorList>
    </citation>
    <scope>NUCLEOTIDE SEQUENCE [LARGE SCALE GENOMIC DNA]</scope>
    <source>
        <strain evidence="1 2">DSM 44717</strain>
    </source>
</reference>
<dbReference type="EMBL" id="QGTL01000007">
    <property type="protein sequence ID" value="PWV73763.1"/>
    <property type="molecule type" value="Genomic_DNA"/>
</dbReference>
<comment type="caution">
    <text evidence="1">The sequence shown here is derived from an EMBL/GenBank/DDBJ whole genome shotgun (WGS) entry which is preliminary data.</text>
</comment>
<evidence type="ECO:0000313" key="1">
    <source>
        <dbReference type="EMBL" id="PWV73763.1"/>
    </source>
</evidence>
<gene>
    <name evidence="1" type="ORF">DFR69_107394</name>
</gene>
<accession>A0A317NFU8</accession>